<reference evidence="1 2" key="1">
    <citation type="journal article" date="2023" name="PLoS ONE">
        <title>Genome-based metabolic and phylogenomic analysis of three Terrisporobacter species.</title>
        <authorList>
            <person name="Boer T."/>
            <person name="Bengelsdorf F.R."/>
            <person name="Bomeke M."/>
            <person name="Daniel R."/>
            <person name="Poehlein A."/>
        </authorList>
    </citation>
    <scope>NUCLEOTIDE SEQUENCE [LARGE SCALE GENOMIC DNA]</scope>
    <source>
        <strain evidence="1 2">DSM 1288</strain>
    </source>
</reference>
<dbReference type="PANTHER" id="PTHR42974">
    <property type="entry name" value="GLUTAMINE SYNTHETASE"/>
    <property type="match status" value="1"/>
</dbReference>
<dbReference type="RefSeq" id="WP_026255059.1">
    <property type="nucleotide sequence ID" value="NZ_CP117523.1"/>
</dbReference>
<protein>
    <submittedName>
        <fullName evidence="1">Uncharacterized protein</fullName>
    </submittedName>
</protein>
<keyword evidence="2" id="KW-1185">Reference proteome</keyword>
<dbReference type="EMBL" id="CP117523">
    <property type="protein sequence ID" value="WWD84278.1"/>
    <property type="molecule type" value="Genomic_DNA"/>
</dbReference>
<organism evidence="1 2">
    <name type="scientific">Terrisporobacter glycolicus ATCC 14880 = DSM 1288</name>
    <dbReference type="NCBI Taxonomy" id="1121315"/>
    <lineage>
        <taxon>Bacteria</taxon>
        <taxon>Bacillati</taxon>
        <taxon>Bacillota</taxon>
        <taxon>Clostridia</taxon>
        <taxon>Peptostreptococcales</taxon>
        <taxon>Peptostreptococcaceae</taxon>
        <taxon>Terrisporobacter</taxon>
    </lineage>
</organism>
<evidence type="ECO:0000313" key="1">
    <source>
        <dbReference type="EMBL" id="WWD84278.1"/>
    </source>
</evidence>
<name>A0ABZ2EXD8_9FIRM</name>
<sequence>MENITTGHFLLAKEKIEPGKKPYENKTFLLLFSAIIKAVDEYQDLLRLSVASVGNDHRLGGNEAPPAIISMFIGSDLKKILKCIENDLPYSEIFLNTMDIDVDVLPSFMKDTTDRNRTSPLALQGTNLNLECLALLVILYVLILF</sequence>
<proteinExistence type="predicted"/>
<gene>
    <name evidence="1" type="ORF">TEGL_27090</name>
</gene>
<accession>A0ABZ2EXD8</accession>
<dbReference type="Proteomes" id="UP001348492">
    <property type="component" value="Chromosome"/>
</dbReference>
<dbReference type="InterPro" id="IPR014746">
    <property type="entry name" value="Gln_synth/guanido_kin_cat_dom"/>
</dbReference>
<dbReference type="InterPro" id="IPR052725">
    <property type="entry name" value="GS_Type-3"/>
</dbReference>
<evidence type="ECO:0000313" key="2">
    <source>
        <dbReference type="Proteomes" id="UP001348492"/>
    </source>
</evidence>
<dbReference type="SUPFAM" id="SSF55931">
    <property type="entry name" value="Glutamine synthetase/guanido kinase"/>
    <property type="match status" value="1"/>
</dbReference>
<dbReference type="PANTHER" id="PTHR42974:SF1">
    <property type="entry name" value="TYPE-3 GLUTAMINE SYNTHETASE"/>
    <property type="match status" value="1"/>
</dbReference>